<name>A0ABN7W5Q7_GIGMA</name>
<feature type="non-terminal residue" evidence="1">
    <location>
        <position position="1"/>
    </location>
</feature>
<dbReference type="EMBL" id="CAJVQB010031514">
    <property type="protein sequence ID" value="CAG8816992.1"/>
    <property type="molecule type" value="Genomic_DNA"/>
</dbReference>
<keyword evidence="2" id="KW-1185">Reference proteome</keyword>
<accession>A0ABN7W5Q7</accession>
<dbReference type="Proteomes" id="UP000789901">
    <property type="component" value="Unassembled WGS sequence"/>
</dbReference>
<reference evidence="1 2" key="1">
    <citation type="submission" date="2021-06" db="EMBL/GenBank/DDBJ databases">
        <authorList>
            <person name="Kallberg Y."/>
            <person name="Tangrot J."/>
            <person name="Rosling A."/>
        </authorList>
    </citation>
    <scope>NUCLEOTIDE SEQUENCE [LARGE SCALE GENOMIC DNA]</scope>
    <source>
        <strain evidence="1 2">120-4 pot B 10/14</strain>
    </source>
</reference>
<gene>
    <name evidence="1" type="ORF">GMARGA_LOCUS26687</name>
</gene>
<proteinExistence type="predicted"/>
<evidence type="ECO:0000313" key="2">
    <source>
        <dbReference type="Proteomes" id="UP000789901"/>
    </source>
</evidence>
<evidence type="ECO:0000313" key="1">
    <source>
        <dbReference type="EMBL" id="CAG8816992.1"/>
    </source>
</evidence>
<sequence length="96" mass="11250">ISVLVEIELVHGNLFSGAKRQTYTSWRGKVLKDNKGKVFVLEYSSRKEKRIQEEKVVGKEKAQKLKTVKKKEGCWEKRRLSEKGKVCWEKKKLSIE</sequence>
<comment type="caution">
    <text evidence="1">The sequence shown here is derived from an EMBL/GenBank/DDBJ whole genome shotgun (WGS) entry which is preliminary data.</text>
</comment>
<feature type="non-terminal residue" evidence="1">
    <location>
        <position position="96"/>
    </location>
</feature>
<protein>
    <submittedName>
        <fullName evidence="1">42259_t:CDS:1</fullName>
    </submittedName>
</protein>
<organism evidence="1 2">
    <name type="scientific">Gigaspora margarita</name>
    <dbReference type="NCBI Taxonomy" id="4874"/>
    <lineage>
        <taxon>Eukaryota</taxon>
        <taxon>Fungi</taxon>
        <taxon>Fungi incertae sedis</taxon>
        <taxon>Mucoromycota</taxon>
        <taxon>Glomeromycotina</taxon>
        <taxon>Glomeromycetes</taxon>
        <taxon>Diversisporales</taxon>
        <taxon>Gigasporaceae</taxon>
        <taxon>Gigaspora</taxon>
    </lineage>
</organism>